<keyword evidence="1" id="KW-0812">Transmembrane</keyword>
<keyword evidence="1" id="KW-0472">Membrane</keyword>
<dbReference type="OrthoDB" id="1882547at2759"/>
<dbReference type="Proteomes" id="UP000022910">
    <property type="component" value="Unassembled WGS sequence"/>
</dbReference>
<evidence type="ECO:0000313" key="2">
    <source>
        <dbReference type="EMBL" id="EXX51028.1"/>
    </source>
</evidence>
<proteinExistence type="predicted"/>
<evidence type="ECO:0008006" key="4">
    <source>
        <dbReference type="Google" id="ProtNLM"/>
    </source>
</evidence>
<dbReference type="HOGENOM" id="CLU_021646_2_0_1"/>
<keyword evidence="1" id="KW-1133">Transmembrane helix</keyword>
<keyword evidence="3" id="KW-1185">Reference proteome</keyword>
<evidence type="ECO:0000313" key="3">
    <source>
        <dbReference type="Proteomes" id="UP000022910"/>
    </source>
</evidence>
<protein>
    <recommendedName>
        <fullName evidence="4">Ciga protein</fullName>
    </recommendedName>
</protein>
<accession>A0A015L898</accession>
<dbReference type="PANTHER" id="PTHR36050:SF1">
    <property type="entry name" value="O-FUCOSYLTRANSFERASE 30"/>
    <property type="match status" value="1"/>
</dbReference>
<organism evidence="2 3">
    <name type="scientific">Rhizophagus irregularis (strain DAOM 197198w)</name>
    <name type="common">Glomus intraradices</name>
    <dbReference type="NCBI Taxonomy" id="1432141"/>
    <lineage>
        <taxon>Eukaryota</taxon>
        <taxon>Fungi</taxon>
        <taxon>Fungi incertae sedis</taxon>
        <taxon>Mucoromycota</taxon>
        <taxon>Glomeromycotina</taxon>
        <taxon>Glomeromycetes</taxon>
        <taxon>Glomerales</taxon>
        <taxon>Glomeraceae</taxon>
        <taxon>Rhizophagus</taxon>
    </lineage>
</organism>
<evidence type="ECO:0000256" key="1">
    <source>
        <dbReference type="SAM" id="Phobius"/>
    </source>
</evidence>
<name>A0A015L898_RHIIW</name>
<dbReference type="EMBL" id="JEMT01029731">
    <property type="protein sequence ID" value="EXX51028.1"/>
    <property type="molecule type" value="Genomic_DNA"/>
</dbReference>
<dbReference type="OMA" id="FIEHCID"/>
<dbReference type="PANTHER" id="PTHR36050">
    <property type="entry name" value="O-FUCOSYLTRANSFERASE 30"/>
    <property type="match status" value="1"/>
</dbReference>
<reference evidence="2 3" key="1">
    <citation type="submission" date="2014-02" db="EMBL/GenBank/DDBJ databases">
        <title>Single nucleus genome sequencing reveals high similarity among nuclei of an endomycorrhizal fungus.</title>
        <authorList>
            <person name="Lin K."/>
            <person name="Geurts R."/>
            <person name="Zhang Z."/>
            <person name="Limpens E."/>
            <person name="Saunders D.G."/>
            <person name="Mu D."/>
            <person name="Pang E."/>
            <person name="Cao H."/>
            <person name="Cha H."/>
            <person name="Lin T."/>
            <person name="Zhou Q."/>
            <person name="Shang Y."/>
            <person name="Li Y."/>
            <person name="Ivanov S."/>
            <person name="Sharma T."/>
            <person name="Velzen R.V."/>
            <person name="Ruijter N.D."/>
            <person name="Aanen D.K."/>
            <person name="Win J."/>
            <person name="Kamoun S."/>
            <person name="Bisseling T."/>
            <person name="Huang S."/>
        </authorList>
    </citation>
    <scope>NUCLEOTIDE SEQUENCE [LARGE SCALE GENOMIC DNA]</scope>
    <source>
        <strain evidence="3">DAOM197198w</strain>
    </source>
</reference>
<dbReference type="STRING" id="1432141.A0A015L898"/>
<dbReference type="AlphaFoldDB" id="A0A015L898"/>
<comment type="caution">
    <text evidence="2">The sequence shown here is derived from an EMBL/GenBank/DDBJ whole genome shotgun (WGS) entry which is preliminary data.</text>
</comment>
<feature type="transmembrane region" description="Helical" evidence="1">
    <location>
        <begin position="26"/>
        <end position="42"/>
    </location>
</feature>
<gene>
    <name evidence="2" type="ORF">RirG_265230</name>
</gene>
<sequence length="503" mass="58678">MVTKYPINDILSITSQSSQSQRIRKYVYSLIIFTVIILYIFTDELSSIFTDIIPCNKVNSGICLKSNDINNIENINETNTEIDTPILIKPEPLPVEPVDSERFFTYVPHSGLHNQRIAFENAIYLAWSLNRTLILPPLLLGKRFGYTDYDIMLSRLLPLKSDKSNLEQDCVLEKKNKPRKFIEHCIDFHNSYMLTTWNQLFDLSFIEKHVRIIYNHRVNIPKLVHEQLKIDDEEKDVYYDKLYPGYHAFFESSIPSEKVGQIADGRIQKYYILNQFKNNSQKLLVFASLFGPGTFVRQSEKSEDFFHVIQKSILPKNEIMLNVVKRISDKMGGTFNYLSFHGRAGDGHYKLLADERIANVINNLRKDMPDFNKINMNLYNNLTDSERHELCFKNIELSPRAKKFSRFTRIFIASDVPKSSPPLQVIFQTFPCAYMMSDFEEELEPLNQIINTVDKQNMYKFILPLVDLMVGSNANKLYTMGKSTFASYMKRYHNHLVDESKKH</sequence>